<dbReference type="PROSITE" id="PS51367">
    <property type="entry name" value="THAUMATIN_2"/>
    <property type="match status" value="2"/>
</dbReference>
<dbReference type="Gene3D" id="2.60.110.10">
    <property type="entry name" value="Thaumatin"/>
    <property type="match status" value="2"/>
</dbReference>
<proteinExistence type="predicted"/>
<dbReference type="PANTHER" id="PTHR31048">
    <property type="entry name" value="OS03G0233200 PROTEIN"/>
    <property type="match status" value="1"/>
</dbReference>
<dbReference type="InterPro" id="IPR001938">
    <property type="entry name" value="Thaumatin"/>
</dbReference>
<protein>
    <submittedName>
        <fullName evidence="3">Pathogenesis-related protein like</fullName>
    </submittedName>
</protein>
<dbReference type="FunFam" id="2.60.110.10:FF:000001">
    <property type="entry name" value="THAUMATIN-LIKE PROTEIN 1"/>
    <property type="match status" value="2"/>
</dbReference>
<dbReference type="EMBL" id="NKQK01000004">
    <property type="protein sequence ID" value="PSS31247.1"/>
    <property type="molecule type" value="Genomic_DNA"/>
</dbReference>
<dbReference type="Pfam" id="PF00314">
    <property type="entry name" value="Thaumatin"/>
    <property type="match status" value="2"/>
</dbReference>
<sequence>MDLIHSVSSSIFLILILLVISRGISGATFTLINRCDYRVWPGILGNAKLETTGFELQPGGSRAIQATAGWSGRFWGRTGCNFDPSSGQGSCTTGDCGSNQVECNGAGAKPPATLAEFTVGLGNPDFYDVSLVDGYNLPMVVEASGGSGMCGSTGCVTDLNRQCPKELRVGEGQACKSACEAFGNPEYCCSGAYGSPTTCRPTVYSEMFKSACPRSYSYAYDDATSTFTCTGGDYTITFCPSSPRVWPGILGNAKLETTGFELQPGGSRAIQATAGWSGRFWGRTGCNFDPSSGQGSCTTGDCGSNQVECNGAGAKPPATLAEFTVGLGNPDFYDVSLVDGYNLPMVVEASGGSGMCGSTGCVTDLNRQCPKELRVGEGQACKSACEAFGNPEYCCSGAYGSPTTCRPTVYSEMFKSACPRSYSYAYDDATSTFTCTGGDYTITFCPSSPSQKSSRDSSPPVTTGTTTGSPETTGSTYGSADNPESANNSRLPNFLTGDSPKTISSFSMKSTLFVTLIISLILSLQCS</sequence>
<dbReference type="Proteomes" id="UP000241394">
    <property type="component" value="Chromosome LG4"/>
</dbReference>
<feature type="region of interest" description="Disordered" evidence="1">
    <location>
        <begin position="447"/>
        <end position="494"/>
    </location>
</feature>
<dbReference type="OrthoDB" id="430315at2759"/>
<feature type="compositionally biased region" description="Polar residues" evidence="1">
    <location>
        <begin position="482"/>
        <end position="491"/>
    </location>
</feature>
<dbReference type="OMA" id="NGQGSCQ"/>
<dbReference type="PRINTS" id="PR00347">
    <property type="entry name" value="THAUMATIN"/>
</dbReference>
<feature type="compositionally biased region" description="Low complexity" evidence="1">
    <location>
        <begin position="447"/>
        <end position="479"/>
    </location>
</feature>
<reference evidence="4" key="2">
    <citation type="journal article" date="2018" name="BMC Genomics">
        <title>A manually annotated Actinidia chinensis var. chinensis (kiwifruit) genome highlights the challenges associated with draft genomes and gene prediction in plants.</title>
        <authorList>
            <person name="Pilkington S.M."/>
            <person name="Crowhurst R."/>
            <person name="Hilario E."/>
            <person name="Nardozza S."/>
            <person name="Fraser L."/>
            <person name="Peng Y."/>
            <person name="Gunaseelan K."/>
            <person name="Simpson R."/>
            <person name="Tahir J."/>
            <person name="Deroles S.C."/>
            <person name="Templeton K."/>
            <person name="Luo Z."/>
            <person name="Davy M."/>
            <person name="Cheng C."/>
            <person name="McNeilage M."/>
            <person name="Scaglione D."/>
            <person name="Liu Y."/>
            <person name="Zhang Q."/>
            <person name="Datson P."/>
            <person name="De Silva N."/>
            <person name="Gardiner S.E."/>
            <person name="Bassett H."/>
            <person name="Chagne D."/>
            <person name="McCallum J."/>
            <person name="Dzierzon H."/>
            <person name="Deng C."/>
            <person name="Wang Y.Y."/>
            <person name="Barron L."/>
            <person name="Manako K."/>
            <person name="Bowen J."/>
            <person name="Foster T.M."/>
            <person name="Erridge Z.A."/>
            <person name="Tiffin H."/>
            <person name="Waite C.N."/>
            <person name="Davies K.M."/>
            <person name="Grierson E.P."/>
            <person name="Laing W.A."/>
            <person name="Kirk R."/>
            <person name="Chen X."/>
            <person name="Wood M."/>
            <person name="Montefiori M."/>
            <person name="Brummell D.A."/>
            <person name="Schwinn K.E."/>
            <person name="Catanach A."/>
            <person name="Fullerton C."/>
            <person name="Li D."/>
            <person name="Meiyalaghan S."/>
            <person name="Nieuwenhuizen N."/>
            <person name="Read N."/>
            <person name="Prakash R."/>
            <person name="Hunter D."/>
            <person name="Zhang H."/>
            <person name="McKenzie M."/>
            <person name="Knabel M."/>
            <person name="Harris A."/>
            <person name="Allan A.C."/>
            <person name="Gleave A."/>
            <person name="Chen A."/>
            <person name="Janssen B.J."/>
            <person name="Plunkett B."/>
            <person name="Ampomah-Dwamena C."/>
            <person name="Voogd C."/>
            <person name="Leif D."/>
            <person name="Lafferty D."/>
            <person name="Souleyre E.J.F."/>
            <person name="Varkonyi-Gasic E."/>
            <person name="Gambi F."/>
            <person name="Hanley J."/>
            <person name="Yao J.L."/>
            <person name="Cheung J."/>
            <person name="David K.M."/>
            <person name="Warren B."/>
            <person name="Marsh K."/>
            <person name="Snowden K.C."/>
            <person name="Lin-Wang K."/>
            <person name="Brian L."/>
            <person name="Martinez-Sanchez M."/>
            <person name="Wang M."/>
            <person name="Ileperuma N."/>
            <person name="Macnee N."/>
            <person name="Campin R."/>
            <person name="McAtee P."/>
            <person name="Drummond R.S.M."/>
            <person name="Espley R.V."/>
            <person name="Ireland H.S."/>
            <person name="Wu R."/>
            <person name="Atkinson R.G."/>
            <person name="Karunairetnam S."/>
            <person name="Bulley S."/>
            <person name="Chunkath S."/>
            <person name="Hanley Z."/>
            <person name="Storey R."/>
            <person name="Thrimawithana A.H."/>
            <person name="Thomson S."/>
            <person name="David C."/>
            <person name="Testolin R."/>
            <person name="Huang H."/>
            <person name="Hellens R.P."/>
            <person name="Schaffer R.J."/>
        </authorList>
    </citation>
    <scope>NUCLEOTIDE SEQUENCE [LARGE SCALE GENOMIC DNA]</scope>
    <source>
        <strain evidence="4">cv. Red5</strain>
    </source>
</reference>
<dbReference type="STRING" id="1590841.A0A2R6RMI8"/>
<dbReference type="Gramene" id="PSS31247">
    <property type="protein sequence ID" value="PSS31247"/>
    <property type="gene ID" value="CEY00_Acc04543"/>
</dbReference>
<evidence type="ECO:0000256" key="1">
    <source>
        <dbReference type="SAM" id="MobiDB-lite"/>
    </source>
</evidence>
<comment type="caution">
    <text evidence="3">The sequence shown here is derived from an EMBL/GenBank/DDBJ whole genome shotgun (WGS) entry which is preliminary data.</text>
</comment>
<dbReference type="SUPFAM" id="SSF49870">
    <property type="entry name" value="Osmotin, thaumatin-like protein"/>
    <property type="match status" value="2"/>
</dbReference>
<name>A0A2R6RMI8_ACTCC</name>
<reference evidence="3 4" key="1">
    <citation type="submission" date="2017-07" db="EMBL/GenBank/DDBJ databases">
        <title>An improved, manually edited Actinidia chinensis var. chinensis (kiwifruit) genome highlights the challenges associated with draft genomes and gene prediction in plants.</title>
        <authorList>
            <person name="Pilkington S."/>
            <person name="Crowhurst R."/>
            <person name="Hilario E."/>
            <person name="Nardozza S."/>
            <person name="Fraser L."/>
            <person name="Peng Y."/>
            <person name="Gunaseelan K."/>
            <person name="Simpson R."/>
            <person name="Tahir J."/>
            <person name="Deroles S."/>
            <person name="Templeton K."/>
            <person name="Luo Z."/>
            <person name="Davy M."/>
            <person name="Cheng C."/>
            <person name="Mcneilage M."/>
            <person name="Scaglione D."/>
            <person name="Liu Y."/>
            <person name="Zhang Q."/>
            <person name="Datson P."/>
            <person name="De Silva N."/>
            <person name="Gardiner S."/>
            <person name="Bassett H."/>
            <person name="Chagne D."/>
            <person name="Mccallum J."/>
            <person name="Dzierzon H."/>
            <person name="Deng C."/>
            <person name="Wang Y.-Y."/>
            <person name="Barron N."/>
            <person name="Manako K."/>
            <person name="Bowen J."/>
            <person name="Foster T."/>
            <person name="Erridge Z."/>
            <person name="Tiffin H."/>
            <person name="Waite C."/>
            <person name="Davies K."/>
            <person name="Grierson E."/>
            <person name="Laing W."/>
            <person name="Kirk R."/>
            <person name="Chen X."/>
            <person name="Wood M."/>
            <person name="Montefiori M."/>
            <person name="Brummell D."/>
            <person name="Schwinn K."/>
            <person name="Catanach A."/>
            <person name="Fullerton C."/>
            <person name="Li D."/>
            <person name="Meiyalaghan S."/>
            <person name="Nieuwenhuizen N."/>
            <person name="Read N."/>
            <person name="Prakash R."/>
            <person name="Hunter D."/>
            <person name="Zhang H."/>
            <person name="Mckenzie M."/>
            <person name="Knabel M."/>
            <person name="Harris A."/>
            <person name="Allan A."/>
            <person name="Chen A."/>
            <person name="Janssen B."/>
            <person name="Plunkett B."/>
            <person name="Dwamena C."/>
            <person name="Voogd C."/>
            <person name="Leif D."/>
            <person name="Lafferty D."/>
            <person name="Souleyre E."/>
            <person name="Varkonyi-Gasic E."/>
            <person name="Gambi F."/>
            <person name="Hanley J."/>
            <person name="Yao J.-L."/>
            <person name="Cheung J."/>
            <person name="David K."/>
            <person name="Warren B."/>
            <person name="Marsh K."/>
            <person name="Snowden K."/>
            <person name="Lin-Wang K."/>
            <person name="Brian L."/>
            <person name="Martinez-Sanchez M."/>
            <person name="Wang M."/>
            <person name="Ileperuma N."/>
            <person name="Macnee N."/>
            <person name="Campin R."/>
            <person name="Mcatee P."/>
            <person name="Drummond R."/>
            <person name="Espley R."/>
            <person name="Ireland H."/>
            <person name="Wu R."/>
            <person name="Atkinson R."/>
            <person name="Karunairetnam S."/>
            <person name="Bulley S."/>
            <person name="Chunkath S."/>
            <person name="Hanley Z."/>
            <person name="Storey R."/>
            <person name="Thrimawithana A."/>
            <person name="Thomson S."/>
            <person name="David C."/>
            <person name="Testolin R."/>
        </authorList>
    </citation>
    <scope>NUCLEOTIDE SEQUENCE [LARGE SCALE GENOMIC DNA]</scope>
    <source>
        <strain evidence="4">cv. Red5</strain>
        <tissue evidence="3">Young leaf</tissue>
    </source>
</reference>
<accession>A0A2R6RMI8</accession>
<dbReference type="InParanoid" id="A0A2R6RMI8"/>
<feature type="signal peptide" evidence="2">
    <location>
        <begin position="1"/>
        <end position="26"/>
    </location>
</feature>
<gene>
    <name evidence="3" type="ORF">CEY00_Acc04543</name>
</gene>
<feature type="chain" id="PRO_5015346626" evidence="2">
    <location>
        <begin position="27"/>
        <end position="527"/>
    </location>
</feature>
<keyword evidence="2" id="KW-0732">Signal</keyword>
<evidence type="ECO:0000313" key="4">
    <source>
        <dbReference type="Proteomes" id="UP000241394"/>
    </source>
</evidence>
<evidence type="ECO:0000313" key="3">
    <source>
        <dbReference type="EMBL" id="PSS31247.1"/>
    </source>
</evidence>
<dbReference type="AlphaFoldDB" id="A0A2R6RMI8"/>
<evidence type="ECO:0000256" key="2">
    <source>
        <dbReference type="SAM" id="SignalP"/>
    </source>
</evidence>
<keyword evidence="4" id="KW-1185">Reference proteome</keyword>
<dbReference type="CDD" id="cd09218">
    <property type="entry name" value="TLP-PA"/>
    <property type="match status" value="2"/>
</dbReference>
<dbReference type="SMART" id="SM00205">
    <property type="entry name" value="THN"/>
    <property type="match status" value="2"/>
</dbReference>
<dbReference type="InterPro" id="IPR037176">
    <property type="entry name" value="Osmotin/thaumatin-like_sf"/>
</dbReference>
<organism evidence="3 4">
    <name type="scientific">Actinidia chinensis var. chinensis</name>
    <name type="common">Chinese soft-hair kiwi</name>
    <dbReference type="NCBI Taxonomy" id="1590841"/>
    <lineage>
        <taxon>Eukaryota</taxon>
        <taxon>Viridiplantae</taxon>
        <taxon>Streptophyta</taxon>
        <taxon>Embryophyta</taxon>
        <taxon>Tracheophyta</taxon>
        <taxon>Spermatophyta</taxon>
        <taxon>Magnoliopsida</taxon>
        <taxon>eudicotyledons</taxon>
        <taxon>Gunneridae</taxon>
        <taxon>Pentapetalae</taxon>
        <taxon>asterids</taxon>
        <taxon>Ericales</taxon>
        <taxon>Actinidiaceae</taxon>
        <taxon>Actinidia</taxon>
    </lineage>
</organism>